<dbReference type="InterPro" id="IPR053008">
    <property type="entry name" value="Phomopsin_biosynth_assoc"/>
</dbReference>
<proteinExistence type="predicted"/>
<name>A0A2P5HQF0_DIAHE</name>
<dbReference type="OrthoDB" id="3501153at2759"/>
<dbReference type="PANTHER" id="PTHR35896:SF3">
    <property type="entry name" value="MAJOR FACILITATOR SUPERFAMILY TRANSPORTER"/>
    <property type="match status" value="1"/>
</dbReference>
<keyword evidence="3" id="KW-1185">Reference proteome</keyword>
<dbReference type="EMBL" id="MAVT02000988">
    <property type="protein sequence ID" value="POS72493.1"/>
    <property type="molecule type" value="Genomic_DNA"/>
</dbReference>
<reference evidence="2" key="1">
    <citation type="submission" date="2017-09" db="EMBL/GenBank/DDBJ databases">
        <title>Polyketide synthases of a Diaporthe helianthi virulent isolate.</title>
        <authorList>
            <person name="Baroncelli R."/>
        </authorList>
    </citation>
    <scope>NUCLEOTIDE SEQUENCE [LARGE SCALE GENOMIC DNA]</scope>
    <source>
        <strain evidence="2">7/96</strain>
    </source>
</reference>
<evidence type="ECO:0000313" key="2">
    <source>
        <dbReference type="EMBL" id="POS72493.1"/>
    </source>
</evidence>
<protein>
    <submittedName>
        <fullName evidence="2">Uncharacterized protein</fullName>
    </submittedName>
</protein>
<dbReference type="AlphaFoldDB" id="A0A2P5HQF0"/>
<comment type="caution">
    <text evidence="2">The sequence shown here is derived from an EMBL/GenBank/DDBJ whole genome shotgun (WGS) entry which is preliminary data.</text>
</comment>
<dbReference type="PANTHER" id="PTHR35896">
    <property type="entry name" value="IG-LIKE DOMAIN-CONTAINING PROTEIN"/>
    <property type="match status" value="1"/>
</dbReference>
<sequence>MSADGALLSDAADREPCHDPKLLHENKRRGSRAFMRTGAVPMAIILFLTIALLYVRVPTRKATAGNMKSVVHRPCGNNAEDAEARGCIFDLGNFSWLPKECVDLELSREFLGSQKEWEFFPDRNKTENISVQEVARGDMQFFIDGRVHMAHCTYTWLHFQKALANGNMIPGQHNLAHANHCGEVLTKHRKDWEEVEIRVKIAFPDCGHYSLEYPA</sequence>
<evidence type="ECO:0000256" key="1">
    <source>
        <dbReference type="SAM" id="Phobius"/>
    </source>
</evidence>
<dbReference type="InParanoid" id="A0A2P5HQF0"/>
<keyword evidence="1" id="KW-0812">Transmembrane</keyword>
<gene>
    <name evidence="2" type="ORF">DHEL01_v209111</name>
</gene>
<evidence type="ECO:0000313" key="3">
    <source>
        <dbReference type="Proteomes" id="UP000094444"/>
    </source>
</evidence>
<keyword evidence="1" id="KW-0472">Membrane</keyword>
<keyword evidence="1" id="KW-1133">Transmembrane helix</keyword>
<accession>A0A2P5HQF0</accession>
<dbReference type="Proteomes" id="UP000094444">
    <property type="component" value="Unassembled WGS sequence"/>
</dbReference>
<dbReference type="STRING" id="158607.A0A2P5HQF0"/>
<organism evidence="2 3">
    <name type="scientific">Diaporthe helianthi</name>
    <dbReference type="NCBI Taxonomy" id="158607"/>
    <lineage>
        <taxon>Eukaryota</taxon>
        <taxon>Fungi</taxon>
        <taxon>Dikarya</taxon>
        <taxon>Ascomycota</taxon>
        <taxon>Pezizomycotina</taxon>
        <taxon>Sordariomycetes</taxon>
        <taxon>Sordariomycetidae</taxon>
        <taxon>Diaporthales</taxon>
        <taxon>Diaporthaceae</taxon>
        <taxon>Diaporthe</taxon>
    </lineage>
</organism>
<feature type="transmembrane region" description="Helical" evidence="1">
    <location>
        <begin position="33"/>
        <end position="55"/>
    </location>
</feature>